<evidence type="ECO:0000313" key="5">
    <source>
        <dbReference type="EMBL" id="GAA1974616.1"/>
    </source>
</evidence>
<protein>
    <recommendedName>
        <fullName evidence="3">Carboxylic ester hydrolase</fullName>
        <ecNumber evidence="3">3.1.1.-</ecNumber>
    </recommendedName>
</protein>
<evidence type="ECO:0000256" key="3">
    <source>
        <dbReference type="RuleBase" id="RU361235"/>
    </source>
</evidence>
<dbReference type="EMBL" id="BAAAOH010000001">
    <property type="protein sequence ID" value="GAA1974616.1"/>
    <property type="molecule type" value="Genomic_DNA"/>
</dbReference>
<feature type="domain" description="Carboxylesterase type B" evidence="4">
    <location>
        <begin position="7"/>
        <end position="350"/>
    </location>
</feature>
<proteinExistence type="inferred from homology"/>
<comment type="caution">
    <text evidence="5">The sequence shown here is derived from an EMBL/GenBank/DDBJ whole genome shotgun (WGS) entry which is preliminary data.</text>
</comment>
<gene>
    <name evidence="5" type="ORF">GCM10009777_04060</name>
</gene>
<evidence type="ECO:0000256" key="1">
    <source>
        <dbReference type="ARBA" id="ARBA00005964"/>
    </source>
</evidence>
<dbReference type="RefSeq" id="WP_344058037.1">
    <property type="nucleotide sequence ID" value="NZ_BAAAOH010000001.1"/>
</dbReference>
<dbReference type="SUPFAM" id="SSF53474">
    <property type="entry name" value="alpha/beta-Hydrolases"/>
    <property type="match status" value="1"/>
</dbReference>
<keyword evidence="2 3" id="KW-0378">Hydrolase</keyword>
<accession>A0ABN2RU35</accession>
<comment type="similarity">
    <text evidence="1 3">Belongs to the type-B carboxylesterase/lipase family.</text>
</comment>
<dbReference type="EC" id="3.1.1.-" evidence="3"/>
<feature type="domain" description="Carboxylesterase type B" evidence="4">
    <location>
        <begin position="392"/>
        <end position="518"/>
    </location>
</feature>
<reference evidence="5 6" key="1">
    <citation type="journal article" date="2019" name="Int. J. Syst. Evol. Microbiol.">
        <title>The Global Catalogue of Microorganisms (GCM) 10K type strain sequencing project: providing services to taxonomists for standard genome sequencing and annotation.</title>
        <authorList>
            <consortium name="The Broad Institute Genomics Platform"/>
            <consortium name="The Broad Institute Genome Sequencing Center for Infectious Disease"/>
            <person name="Wu L."/>
            <person name="Ma J."/>
        </authorList>
    </citation>
    <scope>NUCLEOTIDE SEQUENCE [LARGE SCALE GENOMIC DNA]</scope>
    <source>
        <strain evidence="5 6">JCM 14902</strain>
    </source>
</reference>
<keyword evidence="6" id="KW-1185">Reference proteome</keyword>
<evidence type="ECO:0000313" key="6">
    <source>
        <dbReference type="Proteomes" id="UP001500326"/>
    </source>
</evidence>
<dbReference type="Gene3D" id="3.40.50.1820">
    <property type="entry name" value="alpha/beta hydrolase"/>
    <property type="match status" value="1"/>
</dbReference>
<dbReference type="Proteomes" id="UP001500326">
    <property type="component" value="Unassembled WGS sequence"/>
</dbReference>
<dbReference type="InterPro" id="IPR019826">
    <property type="entry name" value="Carboxylesterase_B_AS"/>
</dbReference>
<sequence>MEGSLDVRVTGGVVRGVREGATVAWRGIPYAAPPVGRLRFRAPRRVVPWQGVRDAAVFGRVAPQAYKGQFTGVGPDVPSGEDCLTVNVVSPTSASAGGPLLPVMVFIHGGGYSVGSSQDFSGQGRNFVRTGAVVYVSFNYRLGALGYLDFSRYSTPRRPIDSNLGLRDQVAALRWVRRNIRAFGGDPDRVTIFGESAGGNAVTTLMATASARGLFARAIAQSAPPNAVYSRDVAAEWAAQFVEILRGRTGTGIGPGMVTLPASGTRQPLTVAQTVRLLTTTDAGTMVNAALILQARTPDEYPGAFCLAPVIDGRLVPRHPIAAFADGTAHRVPLIIGTNDREGTIFRKRIDILPRSASRIEAVLARGTAESRDLIARAYPGLPGGALAPDFGGDYAFWYPCVAVAERHSRYAPVYFYRFDVAPRLMRWAGLDATHGLEMFALFEQTDAPLARRMTSLGGRKVFSNAGERMRDAWIDFAAAGAPPDWWPRYVEHERLTLIIADRDRVESDPRAARRQAWSALLPLG</sequence>
<dbReference type="Pfam" id="PF00135">
    <property type="entry name" value="COesterase"/>
    <property type="match status" value="2"/>
</dbReference>
<name>A0ABN2RU35_9MICO</name>
<dbReference type="PROSITE" id="PS00941">
    <property type="entry name" value="CARBOXYLESTERASE_B_2"/>
    <property type="match status" value="1"/>
</dbReference>
<dbReference type="PANTHER" id="PTHR11559">
    <property type="entry name" value="CARBOXYLESTERASE"/>
    <property type="match status" value="1"/>
</dbReference>
<dbReference type="PROSITE" id="PS00122">
    <property type="entry name" value="CARBOXYLESTERASE_B_1"/>
    <property type="match status" value="1"/>
</dbReference>
<organism evidence="5 6">
    <name type="scientific">Microbacterium pumilum</name>
    <dbReference type="NCBI Taxonomy" id="344165"/>
    <lineage>
        <taxon>Bacteria</taxon>
        <taxon>Bacillati</taxon>
        <taxon>Actinomycetota</taxon>
        <taxon>Actinomycetes</taxon>
        <taxon>Micrococcales</taxon>
        <taxon>Microbacteriaceae</taxon>
        <taxon>Microbacterium</taxon>
    </lineage>
</organism>
<evidence type="ECO:0000256" key="2">
    <source>
        <dbReference type="ARBA" id="ARBA00022801"/>
    </source>
</evidence>
<evidence type="ECO:0000259" key="4">
    <source>
        <dbReference type="Pfam" id="PF00135"/>
    </source>
</evidence>
<dbReference type="InterPro" id="IPR029058">
    <property type="entry name" value="AB_hydrolase_fold"/>
</dbReference>
<dbReference type="InterPro" id="IPR002018">
    <property type="entry name" value="CarbesteraseB"/>
</dbReference>
<dbReference type="InterPro" id="IPR019819">
    <property type="entry name" value="Carboxylesterase_B_CS"/>
</dbReference>
<dbReference type="InterPro" id="IPR050309">
    <property type="entry name" value="Type-B_Carboxylest/Lipase"/>
</dbReference>